<reference evidence="7 8" key="1">
    <citation type="journal article" date="2005" name="Int. J. Syst. Evol. Microbiol.">
        <title>Halobacillus yeomjeoni sp. nov., isolated from a marine solar saltern in Korea.</title>
        <authorList>
            <person name="Yoon J.H."/>
            <person name="Kang S.J."/>
            <person name="Lee C.H."/>
            <person name="Oh H.W."/>
            <person name="Oh T.K."/>
        </authorList>
    </citation>
    <scope>NUCLEOTIDE SEQUENCE [LARGE SCALE GENOMIC DNA]</scope>
    <source>
        <strain evidence="7 8">KCTC 3957</strain>
    </source>
</reference>
<dbReference type="InterPro" id="IPR013780">
    <property type="entry name" value="Glyco_hydro_b"/>
</dbReference>
<dbReference type="InterPro" id="IPR017853">
    <property type="entry name" value="GH"/>
</dbReference>
<dbReference type="Pfam" id="PF00128">
    <property type="entry name" value="Alpha-amylase"/>
    <property type="match status" value="1"/>
</dbReference>
<comment type="cofactor">
    <cofactor evidence="1">
        <name>Ca(2+)</name>
        <dbReference type="ChEBI" id="CHEBI:29108"/>
    </cofactor>
</comment>
<keyword evidence="4" id="KW-0472">Membrane</keyword>
<name>A0A931HSW2_9BACI</name>
<feature type="signal peptide" evidence="5">
    <location>
        <begin position="1"/>
        <end position="22"/>
    </location>
</feature>
<proteinExistence type="predicted"/>
<keyword evidence="2" id="KW-0479">Metal-binding</keyword>
<dbReference type="SUPFAM" id="SSF51445">
    <property type="entry name" value="(Trans)glycosidases"/>
    <property type="match status" value="1"/>
</dbReference>
<feature type="chain" id="PRO_5037688546" evidence="5">
    <location>
        <begin position="23"/>
        <end position="492"/>
    </location>
</feature>
<evidence type="ECO:0000256" key="2">
    <source>
        <dbReference type="ARBA" id="ARBA00022723"/>
    </source>
</evidence>
<dbReference type="SMART" id="SM00642">
    <property type="entry name" value="Aamy"/>
    <property type="match status" value="1"/>
</dbReference>
<feature type="transmembrane region" description="Helical" evidence="4">
    <location>
        <begin position="460"/>
        <end position="482"/>
    </location>
</feature>
<keyword evidence="4" id="KW-0812">Transmembrane</keyword>
<organism evidence="7 8">
    <name type="scientific">Halobacillus yeomjeoni</name>
    <dbReference type="NCBI Taxonomy" id="311194"/>
    <lineage>
        <taxon>Bacteria</taxon>
        <taxon>Bacillati</taxon>
        <taxon>Bacillota</taxon>
        <taxon>Bacilli</taxon>
        <taxon>Bacillales</taxon>
        <taxon>Bacillaceae</taxon>
        <taxon>Halobacillus</taxon>
    </lineage>
</organism>
<dbReference type="EMBL" id="JADZSC010000001">
    <property type="protein sequence ID" value="MBH0228754.1"/>
    <property type="molecule type" value="Genomic_DNA"/>
</dbReference>
<protein>
    <submittedName>
        <fullName evidence="7">Alpha-amylase</fullName>
    </submittedName>
</protein>
<keyword evidence="3 5" id="KW-0732">Signal</keyword>
<dbReference type="InterPro" id="IPR054174">
    <property type="entry name" value="Alpha-amylase-like_C"/>
</dbReference>
<dbReference type="Pfam" id="PF22026">
    <property type="entry name" value="Alpha-amylase_C_2"/>
    <property type="match status" value="1"/>
</dbReference>
<comment type="caution">
    <text evidence="7">The sequence shown here is derived from an EMBL/GenBank/DDBJ whole genome shotgun (WGS) entry which is preliminary data.</text>
</comment>
<dbReference type="RefSeq" id="WP_197315402.1">
    <property type="nucleotide sequence ID" value="NZ_JADZSC010000001.1"/>
</dbReference>
<keyword evidence="4" id="KW-1133">Transmembrane helix</keyword>
<evidence type="ECO:0000313" key="8">
    <source>
        <dbReference type="Proteomes" id="UP000614490"/>
    </source>
</evidence>
<evidence type="ECO:0000256" key="4">
    <source>
        <dbReference type="SAM" id="Phobius"/>
    </source>
</evidence>
<dbReference type="Gene3D" id="2.60.40.1180">
    <property type="entry name" value="Golgi alpha-mannosidase II"/>
    <property type="match status" value="1"/>
</dbReference>
<dbReference type="GO" id="GO:0046872">
    <property type="term" value="F:metal ion binding"/>
    <property type="evidence" value="ECO:0007669"/>
    <property type="project" value="UniProtKB-KW"/>
</dbReference>
<evidence type="ECO:0000256" key="3">
    <source>
        <dbReference type="ARBA" id="ARBA00022729"/>
    </source>
</evidence>
<evidence type="ECO:0000313" key="7">
    <source>
        <dbReference type="EMBL" id="MBH0228754.1"/>
    </source>
</evidence>
<accession>A0A931HSW2</accession>
<dbReference type="PANTHER" id="PTHR10357:SF215">
    <property type="entry name" value="ALPHA-AMYLASE 1"/>
    <property type="match status" value="1"/>
</dbReference>
<dbReference type="Gene3D" id="3.20.20.80">
    <property type="entry name" value="Glycosidases"/>
    <property type="match status" value="1"/>
</dbReference>
<dbReference type="GO" id="GO:0005975">
    <property type="term" value="P:carbohydrate metabolic process"/>
    <property type="evidence" value="ECO:0007669"/>
    <property type="project" value="InterPro"/>
</dbReference>
<dbReference type="AlphaFoldDB" id="A0A931HSW2"/>
<sequence>MKRLFMTLVLFLVLPTAMTVHAENDTPQEGQDQSIYYIMVDRFMNGTTENDYETDLENPKAYHGGDIDGVIKQLDHIKELGFTTIELSPIMKNEGDGFHGFWTEDYRSVEEHFGTMEEARRLVEEAHARDMKVIFDMVIGYTSENHSWTEDVNKDEWYQSNVNQDERMRWTRGLPALDLENSEVQQYFAETVNFWVEETGVDGFRFHHGSKNPEDFLNQLDQQEDTQGLFLISEGPESIVDATVDQLFFNEVRSTFKTAGGSLEELHKNSNDKNLTISEKSTIKELNNFKDVRFTHLAVKEGQNPITRLKLALTYLYTSPGIPVVYYGTEVPLDDGGNLEENPMMNFKANDEQLKQRIEKLNSMRKEFPAMTKGNFEEVYNQDGMAVFKRTHEDQTMLVAINNAEETKTASLKGLEQDQQLRGLLHDGLVRQHEDGSYRIGMERETADVFVVEEDQGYNWLFIGFVGGVLGLFIIAVTILSLKSRKAASEEG</sequence>
<evidence type="ECO:0000256" key="5">
    <source>
        <dbReference type="SAM" id="SignalP"/>
    </source>
</evidence>
<evidence type="ECO:0000256" key="1">
    <source>
        <dbReference type="ARBA" id="ARBA00001913"/>
    </source>
</evidence>
<keyword evidence="8" id="KW-1185">Reference proteome</keyword>
<feature type="domain" description="Glycosyl hydrolase family 13 catalytic" evidence="6">
    <location>
        <begin position="37"/>
        <end position="365"/>
    </location>
</feature>
<evidence type="ECO:0000259" key="6">
    <source>
        <dbReference type="SMART" id="SM00642"/>
    </source>
</evidence>
<dbReference type="Proteomes" id="UP000614490">
    <property type="component" value="Unassembled WGS sequence"/>
</dbReference>
<dbReference type="InterPro" id="IPR006047">
    <property type="entry name" value="GH13_cat_dom"/>
</dbReference>
<dbReference type="PANTHER" id="PTHR10357">
    <property type="entry name" value="ALPHA-AMYLASE FAMILY MEMBER"/>
    <property type="match status" value="1"/>
</dbReference>
<gene>
    <name evidence="7" type="ORF">H0267_00895</name>
</gene>
<dbReference type="SUPFAM" id="SSF51011">
    <property type="entry name" value="Glycosyl hydrolase domain"/>
    <property type="match status" value="1"/>
</dbReference>